<dbReference type="Proteomes" id="UP000887575">
    <property type="component" value="Unassembled WGS sequence"/>
</dbReference>
<accession>A0AAF3J415</accession>
<evidence type="ECO:0000313" key="2">
    <source>
        <dbReference type="WBParaSite" id="MBELARI_LOCUS14842"/>
    </source>
</evidence>
<dbReference type="WBParaSite" id="MBELARI_LOCUS14842">
    <property type="protein sequence ID" value="MBELARI_LOCUS14842"/>
    <property type="gene ID" value="MBELARI_LOCUS14842"/>
</dbReference>
<name>A0AAF3J415_9BILA</name>
<protein>
    <submittedName>
        <fullName evidence="2">Uncharacterized protein</fullName>
    </submittedName>
</protein>
<sequence>MDFAPKIAQYLCDFECHGKAQMNGGYCAKQFERPRCFCHFFSPIDQQNMLFGGEKSELYPNGGGDDLAIRDLSFLPWLSMNHSPIEKSTQKLPKIEFIRENDEKTWGNDWI</sequence>
<reference evidence="2" key="1">
    <citation type="submission" date="2024-02" db="UniProtKB">
        <authorList>
            <consortium name="WormBaseParasite"/>
        </authorList>
    </citation>
    <scope>IDENTIFICATION</scope>
</reference>
<evidence type="ECO:0000313" key="1">
    <source>
        <dbReference type="Proteomes" id="UP000887575"/>
    </source>
</evidence>
<keyword evidence="1" id="KW-1185">Reference proteome</keyword>
<dbReference type="AlphaFoldDB" id="A0AAF3J415"/>
<proteinExistence type="predicted"/>
<organism evidence="1 2">
    <name type="scientific">Mesorhabditis belari</name>
    <dbReference type="NCBI Taxonomy" id="2138241"/>
    <lineage>
        <taxon>Eukaryota</taxon>
        <taxon>Metazoa</taxon>
        <taxon>Ecdysozoa</taxon>
        <taxon>Nematoda</taxon>
        <taxon>Chromadorea</taxon>
        <taxon>Rhabditida</taxon>
        <taxon>Rhabditina</taxon>
        <taxon>Rhabditomorpha</taxon>
        <taxon>Rhabditoidea</taxon>
        <taxon>Rhabditidae</taxon>
        <taxon>Mesorhabditinae</taxon>
        <taxon>Mesorhabditis</taxon>
    </lineage>
</organism>